<proteinExistence type="inferred from homology"/>
<protein>
    <recommendedName>
        <fullName evidence="4">glutamate-1-semialdehyde 2,1-aminomutase</fullName>
        <ecNumber evidence="4">5.4.3.8</ecNumber>
    </recommendedName>
</protein>
<dbReference type="CDD" id="cd00610">
    <property type="entry name" value="OAT_like"/>
    <property type="match status" value="1"/>
</dbReference>
<dbReference type="EC" id="5.4.3.8" evidence="4"/>
<comment type="pathway">
    <text evidence="2">Porphyrin-containing compound metabolism; protoporphyrin-IX biosynthesis; 5-aminolevulinate from L-glutamyl-tRNA(Glu): step 2/2.</text>
</comment>
<evidence type="ECO:0000313" key="8">
    <source>
        <dbReference type="EMBL" id="GAF95064.1"/>
    </source>
</evidence>
<feature type="non-terminal residue" evidence="8">
    <location>
        <position position="275"/>
    </location>
</feature>
<dbReference type="Gene3D" id="3.40.640.10">
    <property type="entry name" value="Type I PLP-dependent aspartate aminotransferase-like (Major domain)"/>
    <property type="match status" value="1"/>
</dbReference>
<evidence type="ECO:0000256" key="1">
    <source>
        <dbReference type="ARBA" id="ARBA00001933"/>
    </source>
</evidence>
<evidence type="ECO:0000256" key="2">
    <source>
        <dbReference type="ARBA" id="ARBA00004819"/>
    </source>
</evidence>
<evidence type="ECO:0000256" key="5">
    <source>
        <dbReference type="ARBA" id="ARBA00022898"/>
    </source>
</evidence>
<reference evidence="8" key="1">
    <citation type="journal article" date="2014" name="Front. Microbiol.">
        <title>High frequency of phylogenetically diverse reductive dehalogenase-homologous genes in deep subseafloor sedimentary metagenomes.</title>
        <authorList>
            <person name="Kawai M."/>
            <person name="Futagami T."/>
            <person name="Toyoda A."/>
            <person name="Takaki Y."/>
            <person name="Nishi S."/>
            <person name="Hori S."/>
            <person name="Arai W."/>
            <person name="Tsubouchi T."/>
            <person name="Morono Y."/>
            <person name="Uchiyama I."/>
            <person name="Ito T."/>
            <person name="Fujiyama A."/>
            <person name="Inagaki F."/>
            <person name="Takami H."/>
        </authorList>
    </citation>
    <scope>NUCLEOTIDE SEQUENCE</scope>
    <source>
        <strain evidence="8">Expedition CK06-06</strain>
    </source>
</reference>
<comment type="caution">
    <text evidence="8">The sequence shown here is derived from an EMBL/GenBank/DDBJ whole genome shotgun (WGS) entry which is preliminary data.</text>
</comment>
<keyword evidence="7" id="KW-0627">Porphyrin biosynthesis</keyword>
<keyword evidence="6" id="KW-0413">Isomerase</keyword>
<comment type="cofactor">
    <cofactor evidence="1">
        <name>pyridoxal 5'-phosphate</name>
        <dbReference type="ChEBI" id="CHEBI:597326"/>
    </cofactor>
</comment>
<dbReference type="InterPro" id="IPR015424">
    <property type="entry name" value="PyrdxlP-dep_Trfase"/>
</dbReference>
<dbReference type="GO" id="GO:0008483">
    <property type="term" value="F:transaminase activity"/>
    <property type="evidence" value="ECO:0007669"/>
    <property type="project" value="InterPro"/>
</dbReference>
<dbReference type="GO" id="GO:0030170">
    <property type="term" value="F:pyridoxal phosphate binding"/>
    <property type="evidence" value="ECO:0007669"/>
    <property type="project" value="InterPro"/>
</dbReference>
<dbReference type="GO" id="GO:0042286">
    <property type="term" value="F:glutamate-1-semialdehyde 2,1-aminomutase activity"/>
    <property type="evidence" value="ECO:0007669"/>
    <property type="project" value="UniProtKB-EC"/>
</dbReference>
<dbReference type="AlphaFoldDB" id="X0TPA9"/>
<gene>
    <name evidence="8" type="ORF">S01H1_19549</name>
</gene>
<dbReference type="SUPFAM" id="SSF53383">
    <property type="entry name" value="PLP-dependent transferases"/>
    <property type="match status" value="1"/>
</dbReference>
<dbReference type="InterPro" id="IPR049704">
    <property type="entry name" value="Aminotrans_3_PPA_site"/>
</dbReference>
<evidence type="ECO:0000256" key="4">
    <source>
        <dbReference type="ARBA" id="ARBA00012143"/>
    </source>
</evidence>
<dbReference type="Gene3D" id="3.90.1150.10">
    <property type="entry name" value="Aspartate Aminotransferase, domain 1"/>
    <property type="match status" value="1"/>
</dbReference>
<dbReference type="PANTHER" id="PTHR43713:SF3">
    <property type="entry name" value="GLUTAMATE-1-SEMIALDEHYDE 2,1-AMINOMUTASE 1, CHLOROPLASTIC-RELATED"/>
    <property type="match status" value="1"/>
</dbReference>
<dbReference type="Pfam" id="PF00202">
    <property type="entry name" value="Aminotran_3"/>
    <property type="match status" value="1"/>
</dbReference>
<comment type="similarity">
    <text evidence="3">Belongs to the class-III pyridoxal-phosphate-dependent aminotransferase family. HemL subfamily.</text>
</comment>
<dbReference type="GO" id="GO:0006779">
    <property type="term" value="P:porphyrin-containing compound biosynthetic process"/>
    <property type="evidence" value="ECO:0007669"/>
    <property type="project" value="UniProtKB-KW"/>
</dbReference>
<evidence type="ECO:0000256" key="6">
    <source>
        <dbReference type="ARBA" id="ARBA00023235"/>
    </source>
</evidence>
<dbReference type="FunFam" id="3.40.640.10:FF:000021">
    <property type="entry name" value="Glutamate-1-semialdehyde 2,1-aminomutase"/>
    <property type="match status" value="1"/>
</dbReference>
<evidence type="ECO:0000256" key="7">
    <source>
        <dbReference type="ARBA" id="ARBA00023244"/>
    </source>
</evidence>
<accession>X0TPA9</accession>
<organism evidence="8">
    <name type="scientific">marine sediment metagenome</name>
    <dbReference type="NCBI Taxonomy" id="412755"/>
    <lineage>
        <taxon>unclassified sequences</taxon>
        <taxon>metagenomes</taxon>
        <taxon>ecological metagenomes</taxon>
    </lineage>
</organism>
<dbReference type="InterPro" id="IPR015422">
    <property type="entry name" value="PyrdxlP-dep_Trfase_small"/>
</dbReference>
<dbReference type="PANTHER" id="PTHR43713">
    <property type="entry name" value="GLUTAMATE-1-SEMIALDEHYDE 2,1-AMINOMUTASE"/>
    <property type="match status" value="1"/>
</dbReference>
<evidence type="ECO:0000256" key="3">
    <source>
        <dbReference type="ARBA" id="ARBA00008981"/>
    </source>
</evidence>
<dbReference type="EMBL" id="BARS01010572">
    <property type="protein sequence ID" value="GAF95064.1"/>
    <property type="molecule type" value="Genomic_DNA"/>
</dbReference>
<sequence length="275" mass="29337">MEGKRYIDYVCSWGPMILGHRHPEVIQAISDALDNGTSYGAPTDLELNLAKMIVETVPSVEMVRMVNSGTEATMSAIRLARGFTGRNKLIKFDGCYHGHNDSCLVAAGSGLATFGIPDSPGVPADLAKLTISLPFNNLKAVELTVEKFGDQIAAIIIEPIAGNMGVVLPEEGFLEGLRKITKENGILLIFDEVITGFRVSPGGAQELYNIMPDLTCLGKIIGGGLPVGAYGGRRDIMKRIAPEGNIYQAGTLSGNPLAMAAGMTTLIILKNKEIY</sequence>
<dbReference type="PROSITE" id="PS00600">
    <property type="entry name" value="AA_TRANSFER_CLASS_3"/>
    <property type="match status" value="1"/>
</dbReference>
<dbReference type="InterPro" id="IPR005814">
    <property type="entry name" value="Aminotrans_3"/>
</dbReference>
<dbReference type="NCBIfam" id="NF000818">
    <property type="entry name" value="PRK00062.1"/>
    <property type="match status" value="1"/>
</dbReference>
<name>X0TPA9_9ZZZZ</name>
<dbReference type="InterPro" id="IPR015421">
    <property type="entry name" value="PyrdxlP-dep_Trfase_major"/>
</dbReference>
<keyword evidence="5" id="KW-0663">Pyridoxal phosphate</keyword>